<gene>
    <name evidence="2" type="ORF">BLGHR1_13579</name>
</gene>
<name>A0A383UR38_BLUHO</name>
<dbReference type="Proteomes" id="UP000275772">
    <property type="component" value="Unassembled WGS sequence"/>
</dbReference>
<feature type="chain" id="PRO_5016963503" evidence="1">
    <location>
        <begin position="19"/>
        <end position="147"/>
    </location>
</feature>
<sequence length="147" mass="16842">MRFLSIATLILLVDLSVSLRIHDNYNIFRNGGRRPILNSNFGMTCQLYSVYNVNQILDFTRTAHQIIEDPNQGLDTCTFDPFPQEVLYIYRIGTTYLEDTGHAVNYIIVNFVGQFFAGFYQYESSEGTVTGLCTFDWGTQFNSFEGN</sequence>
<keyword evidence="1" id="KW-0732">Signal</keyword>
<proteinExistence type="predicted"/>
<evidence type="ECO:0000313" key="2">
    <source>
        <dbReference type="EMBL" id="SZF02793.1"/>
    </source>
</evidence>
<evidence type="ECO:0000313" key="3">
    <source>
        <dbReference type="Proteomes" id="UP000275772"/>
    </source>
</evidence>
<organism evidence="2 3">
    <name type="scientific">Blumeria hordei</name>
    <name type="common">Barley powdery mildew</name>
    <name type="synonym">Blumeria graminis f. sp. hordei</name>
    <dbReference type="NCBI Taxonomy" id="2867405"/>
    <lineage>
        <taxon>Eukaryota</taxon>
        <taxon>Fungi</taxon>
        <taxon>Dikarya</taxon>
        <taxon>Ascomycota</taxon>
        <taxon>Pezizomycotina</taxon>
        <taxon>Leotiomycetes</taxon>
        <taxon>Erysiphales</taxon>
        <taxon>Erysiphaceae</taxon>
        <taxon>Blumeria</taxon>
    </lineage>
</organism>
<reference evidence="2 3" key="1">
    <citation type="submission" date="2017-11" db="EMBL/GenBank/DDBJ databases">
        <authorList>
            <person name="Kracher B."/>
        </authorList>
    </citation>
    <scope>NUCLEOTIDE SEQUENCE [LARGE SCALE GENOMIC DNA]</scope>
    <source>
        <strain evidence="2 3">RACE1</strain>
    </source>
</reference>
<protein>
    <submittedName>
        <fullName evidence="2">Uncharacterized protein</fullName>
    </submittedName>
</protein>
<accession>A0A383UR38</accession>
<dbReference type="EMBL" id="UNSH01000045">
    <property type="protein sequence ID" value="SZF02793.1"/>
    <property type="molecule type" value="Genomic_DNA"/>
</dbReference>
<dbReference type="AlphaFoldDB" id="A0A383UR38"/>
<feature type="signal peptide" evidence="1">
    <location>
        <begin position="1"/>
        <end position="18"/>
    </location>
</feature>
<evidence type="ECO:0000256" key="1">
    <source>
        <dbReference type="SAM" id="SignalP"/>
    </source>
</evidence>
<dbReference type="VEuPathDB" id="FungiDB:BLGHR1_13579"/>